<feature type="signal peptide" evidence="1">
    <location>
        <begin position="1"/>
        <end position="22"/>
    </location>
</feature>
<dbReference type="EMBL" id="KV784361">
    <property type="protein sequence ID" value="OEU13517.1"/>
    <property type="molecule type" value="Genomic_DNA"/>
</dbReference>
<accession>A0A1E7F5T1</accession>
<gene>
    <name evidence="2" type="ORF">FRACYDRAFT_226781</name>
</gene>
<dbReference type="Proteomes" id="UP000095751">
    <property type="component" value="Unassembled WGS sequence"/>
</dbReference>
<organism evidence="2 3">
    <name type="scientific">Fragilariopsis cylindrus CCMP1102</name>
    <dbReference type="NCBI Taxonomy" id="635003"/>
    <lineage>
        <taxon>Eukaryota</taxon>
        <taxon>Sar</taxon>
        <taxon>Stramenopiles</taxon>
        <taxon>Ochrophyta</taxon>
        <taxon>Bacillariophyta</taxon>
        <taxon>Bacillariophyceae</taxon>
        <taxon>Bacillariophycidae</taxon>
        <taxon>Bacillariales</taxon>
        <taxon>Bacillariaceae</taxon>
        <taxon>Fragilariopsis</taxon>
    </lineage>
</organism>
<dbReference type="AlphaFoldDB" id="A0A1E7F5T1"/>
<evidence type="ECO:0000313" key="3">
    <source>
        <dbReference type="Proteomes" id="UP000095751"/>
    </source>
</evidence>
<sequence>MRFTSQTLTLFLLATIATEASSSSIVSECNTRLPMSLSTVISDLEAEGVSLVVPICFLTSRGVTEAKKAELFGLDDVSTTSFGTDSGVCMALSTGSCSVPEAASTAVACEGNVVFYADEDDLARGEGLFDSLGPAMERILNEEGSSSLIVVTENPQTTKERLEDAAVDILANLVSMKKKISVLSDVFDKVQYVTTAEEAMNLLEATKDPSEAQESIASAVASDFWQSTGSSPMAFISSSSSGNMSPKDLAAARKLGPAARKALETAIETVKTVSEDNRQLVSNFGELCEAATQRALDDLEEAAVSPAVSSSAVGKQIQANLRDELNGELGDLATGQLDLLQEACFVDFKGKLSKLKISPLLPKEMQNVAKESVVDFSKRASKMPTGTADAKAVYQTRLLEFCSERLLAARASGQFKPLPRKAITIGMHWLLPKPFGNDYRQEPWMVQATDNLVYVPSDKITDVNPDEVASGDWRSKVVPSPAGNEMIYMQ</sequence>
<reference evidence="2 3" key="1">
    <citation type="submission" date="2016-09" db="EMBL/GenBank/DDBJ databases">
        <title>Extensive genetic diversity and differential bi-allelic expression allows diatom success in the polar Southern Ocean.</title>
        <authorList>
            <consortium name="DOE Joint Genome Institute"/>
            <person name="Mock T."/>
            <person name="Otillar R.P."/>
            <person name="Strauss J."/>
            <person name="Dupont C."/>
            <person name="Frickenhaus S."/>
            <person name="Maumus F."/>
            <person name="Mcmullan M."/>
            <person name="Sanges R."/>
            <person name="Schmutz J."/>
            <person name="Toseland A."/>
            <person name="Valas R."/>
            <person name="Veluchamy A."/>
            <person name="Ward B.J."/>
            <person name="Allen A."/>
            <person name="Barry K."/>
            <person name="Falciatore A."/>
            <person name="Ferrante M."/>
            <person name="Fortunato A.E."/>
            <person name="Gloeckner G."/>
            <person name="Gruber A."/>
            <person name="Hipkin R."/>
            <person name="Janech M."/>
            <person name="Kroth P."/>
            <person name="Leese F."/>
            <person name="Lindquist E."/>
            <person name="Lyon B.R."/>
            <person name="Martin J."/>
            <person name="Mayer C."/>
            <person name="Parker M."/>
            <person name="Quesneville H."/>
            <person name="Raymond J."/>
            <person name="Uhlig C."/>
            <person name="Valentin K.U."/>
            <person name="Worden A.Z."/>
            <person name="Armbrust E.V."/>
            <person name="Bowler C."/>
            <person name="Green B."/>
            <person name="Moulton V."/>
            <person name="Van Oosterhout C."/>
            <person name="Grigoriev I."/>
        </authorList>
    </citation>
    <scope>NUCLEOTIDE SEQUENCE [LARGE SCALE GENOMIC DNA]</scope>
    <source>
        <strain evidence="2 3">CCMP1102</strain>
    </source>
</reference>
<keyword evidence="3" id="KW-1185">Reference proteome</keyword>
<dbReference type="OrthoDB" id="195668at2759"/>
<name>A0A1E7F5T1_9STRA</name>
<dbReference type="InParanoid" id="A0A1E7F5T1"/>
<protein>
    <submittedName>
        <fullName evidence="2">Uncharacterized protein</fullName>
    </submittedName>
</protein>
<proteinExistence type="predicted"/>
<feature type="chain" id="PRO_5009192692" evidence="1">
    <location>
        <begin position="23"/>
        <end position="490"/>
    </location>
</feature>
<dbReference type="KEGG" id="fcy:FRACYDRAFT_226781"/>
<keyword evidence="1" id="KW-0732">Signal</keyword>
<evidence type="ECO:0000313" key="2">
    <source>
        <dbReference type="EMBL" id="OEU13517.1"/>
    </source>
</evidence>
<evidence type="ECO:0000256" key="1">
    <source>
        <dbReference type="SAM" id="SignalP"/>
    </source>
</evidence>